<evidence type="ECO:0000256" key="1">
    <source>
        <dbReference type="ARBA" id="ARBA00004240"/>
    </source>
</evidence>
<keyword evidence="4" id="KW-1015">Disulfide bond</keyword>
<evidence type="ECO:0000256" key="5">
    <source>
        <dbReference type="SAM" id="MobiDB-lite"/>
    </source>
</evidence>
<keyword evidence="2 6" id="KW-0732">Signal</keyword>
<dbReference type="OrthoDB" id="448954at2759"/>
<feature type="domain" description="MRH" evidence="7">
    <location>
        <begin position="125"/>
        <end position="250"/>
    </location>
</feature>
<feature type="signal peptide" evidence="6">
    <location>
        <begin position="1"/>
        <end position="19"/>
    </location>
</feature>
<dbReference type="InterPro" id="IPR044865">
    <property type="entry name" value="MRH_dom"/>
</dbReference>
<dbReference type="SUPFAM" id="SSF50911">
    <property type="entry name" value="Mannose 6-phosphate receptor domain"/>
    <property type="match status" value="1"/>
</dbReference>
<dbReference type="PROSITE" id="PS51914">
    <property type="entry name" value="MRH"/>
    <property type="match status" value="1"/>
</dbReference>
<dbReference type="InterPro" id="IPR009011">
    <property type="entry name" value="Man6P_isomerase_rcpt-bd_dom_sf"/>
</dbReference>
<dbReference type="Proteomes" id="UP000054558">
    <property type="component" value="Unassembled WGS sequence"/>
</dbReference>
<evidence type="ECO:0000256" key="6">
    <source>
        <dbReference type="SAM" id="SignalP"/>
    </source>
</evidence>
<organism evidence="8 9">
    <name type="scientific">Klebsormidium nitens</name>
    <name type="common">Green alga</name>
    <name type="synonym">Ulothrix nitens</name>
    <dbReference type="NCBI Taxonomy" id="105231"/>
    <lineage>
        <taxon>Eukaryota</taxon>
        <taxon>Viridiplantae</taxon>
        <taxon>Streptophyta</taxon>
        <taxon>Klebsormidiophyceae</taxon>
        <taxon>Klebsormidiales</taxon>
        <taxon>Klebsormidiaceae</taxon>
        <taxon>Klebsormidium</taxon>
    </lineage>
</organism>
<evidence type="ECO:0000256" key="4">
    <source>
        <dbReference type="ARBA" id="ARBA00023157"/>
    </source>
</evidence>
<feature type="chain" id="PRO_5012349819" evidence="6">
    <location>
        <begin position="20"/>
        <end position="295"/>
    </location>
</feature>
<reference evidence="8 9" key="1">
    <citation type="journal article" date="2014" name="Nat. Commun.">
        <title>Klebsormidium flaccidum genome reveals primary factors for plant terrestrial adaptation.</title>
        <authorList>
            <person name="Hori K."/>
            <person name="Maruyama F."/>
            <person name="Fujisawa T."/>
            <person name="Togashi T."/>
            <person name="Yamamoto N."/>
            <person name="Seo M."/>
            <person name="Sato S."/>
            <person name="Yamada T."/>
            <person name="Mori H."/>
            <person name="Tajima N."/>
            <person name="Moriyama T."/>
            <person name="Ikeuchi M."/>
            <person name="Watanabe M."/>
            <person name="Wada H."/>
            <person name="Kobayashi K."/>
            <person name="Saito M."/>
            <person name="Masuda T."/>
            <person name="Sasaki-Sekimoto Y."/>
            <person name="Mashiguchi K."/>
            <person name="Awai K."/>
            <person name="Shimojima M."/>
            <person name="Masuda S."/>
            <person name="Iwai M."/>
            <person name="Nobusawa T."/>
            <person name="Narise T."/>
            <person name="Kondo S."/>
            <person name="Saito H."/>
            <person name="Sato R."/>
            <person name="Murakawa M."/>
            <person name="Ihara Y."/>
            <person name="Oshima-Yamada Y."/>
            <person name="Ohtaka K."/>
            <person name="Satoh M."/>
            <person name="Sonobe K."/>
            <person name="Ishii M."/>
            <person name="Ohtani R."/>
            <person name="Kanamori-Sato M."/>
            <person name="Honoki R."/>
            <person name="Miyazaki D."/>
            <person name="Mochizuki H."/>
            <person name="Umetsu J."/>
            <person name="Higashi K."/>
            <person name="Shibata D."/>
            <person name="Kamiya Y."/>
            <person name="Sato N."/>
            <person name="Nakamura Y."/>
            <person name="Tabata S."/>
            <person name="Ida S."/>
            <person name="Kurokawa K."/>
            <person name="Ohta H."/>
        </authorList>
    </citation>
    <scope>NUCLEOTIDE SEQUENCE [LARGE SCALE GENOMIC DNA]</scope>
    <source>
        <strain evidence="8 9">NIES-2285</strain>
    </source>
</reference>
<proteinExistence type="predicted"/>
<dbReference type="Pfam" id="PF07915">
    <property type="entry name" value="PRKCSH"/>
    <property type="match status" value="1"/>
</dbReference>
<dbReference type="Gene3D" id="2.70.130.10">
    <property type="entry name" value="Mannose-6-phosphate receptor binding domain"/>
    <property type="match status" value="1"/>
</dbReference>
<feature type="region of interest" description="Disordered" evidence="5">
    <location>
        <begin position="268"/>
        <end position="295"/>
    </location>
</feature>
<dbReference type="GO" id="GO:0005788">
    <property type="term" value="C:endoplasmic reticulum lumen"/>
    <property type="evidence" value="ECO:0000318"/>
    <property type="project" value="GO_Central"/>
</dbReference>
<evidence type="ECO:0000259" key="7">
    <source>
        <dbReference type="PROSITE" id="PS51914"/>
    </source>
</evidence>
<feature type="compositionally biased region" description="Basic and acidic residues" evidence="5">
    <location>
        <begin position="284"/>
        <end position="295"/>
    </location>
</feature>
<dbReference type="PANTHER" id="PTHR15414:SF0">
    <property type="entry name" value="ENDOPLASMIC RETICULUM LECTIN 1"/>
    <property type="match status" value="1"/>
</dbReference>
<accession>A0A1Y1I5S0</accession>
<dbReference type="EMBL" id="DF237153">
    <property type="protein sequence ID" value="GAQ84749.1"/>
    <property type="molecule type" value="Genomic_DNA"/>
</dbReference>
<keyword evidence="3" id="KW-0256">Endoplasmic reticulum</keyword>
<dbReference type="PANTHER" id="PTHR15414">
    <property type="entry name" value="OS-9-RELATED"/>
    <property type="match status" value="1"/>
</dbReference>
<feature type="region of interest" description="Disordered" evidence="5">
    <location>
        <begin position="86"/>
        <end position="117"/>
    </location>
</feature>
<evidence type="ECO:0000256" key="3">
    <source>
        <dbReference type="ARBA" id="ARBA00022824"/>
    </source>
</evidence>
<dbReference type="AlphaFoldDB" id="A0A1Y1I5S0"/>
<evidence type="ECO:0000313" key="8">
    <source>
        <dbReference type="EMBL" id="GAQ84749.1"/>
    </source>
</evidence>
<keyword evidence="9" id="KW-1185">Reference proteome</keyword>
<dbReference type="InterPro" id="IPR012913">
    <property type="entry name" value="OS9-like_dom"/>
</dbReference>
<dbReference type="GO" id="GO:0030970">
    <property type="term" value="P:retrograde protein transport, ER to cytosol"/>
    <property type="evidence" value="ECO:0000318"/>
    <property type="project" value="GO_Central"/>
</dbReference>
<dbReference type="OMA" id="TMCDLTN"/>
<dbReference type="InterPro" id="IPR045149">
    <property type="entry name" value="OS-9-like"/>
</dbReference>
<dbReference type="STRING" id="105231.A0A1Y1I5S0"/>
<protein>
    <submittedName>
        <fullName evidence="8">Protein OS-9</fullName>
    </submittedName>
</protein>
<dbReference type="GO" id="GO:0030968">
    <property type="term" value="P:endoplasmic reticulum unfolded protein response"/>
    <property type="evidence" value="ECO:0007669"/>
    <property type="project" value="InterPro"/>
</dbReference>
<comment type="subcellular location">
    <subcellularLocation>
        <location evidence="1">Endoplasmic reticulum</location>
    </subcellularLocation>
</comment>
<evidence type="ECO:0000256" key="2">
    <source>
        <dbReference type="ARBA" id="ARBA00022729"/>
    </source>
</evidence>
<evidence type="ECO:0000313" key="9">
    <source>
        <dbReference type="Proteomes" id="UP000054558"/>
    </source>
</evidence>
<sequence length="295" mass="33247">MEKWLVYAVLIISMCAVQAQQTMTILKGGPLTFSAGPNEPKYAVNYVDEGNTEMEGEETSLQKVVMTDKAGKKFLCMLPEVKEDESEGHSYPYARRSEINGSTEGGEGGPHRQQSPGEVLKGHRNVCFYLIDGWWTYEFCYRKHVRQFHKEGDKVVADFSLGTFDSDATAALSDGSEVGFQKEPQSAEAALRYYSQVYTNGTSCDLTDQLRQTEVRFFCSPESQSYLSAILEPATCRYILKFHTPLLCKHPLYRQETRPWSTIHCRPHAEESADGASGQSSMQRTDETRDLVEKT</sequence>
<name>A0A1Y1I5S0_KLENI</name>
<gene>
    <name evidence="8" type="ORF">KFL_002040080</name>
</gene>